<evidence type="ECO:0000313" key="2">
    <source>
        <dbReference type="EMBL" id="BBM84326.1"/>
    </source>
</evidence>
<dbReference type="InterPro" id="IPR008984">
    <property type="entry name" value="SMAD_FHA_dom_sf"/>
</dbReference>
<dbReference type="CDD" id="cd00060">
    <property type="entry name" value="FHA"/>
    <property type="match status" value="2"/>
</dbReference>
<reference evidence="2 3" key="1">
    <citation type="submission" date="2019-08" db="EMBL/GenBank/DDBJ databases">
        <title>Complete genome sequence of Candidatus Uab amorphum.</title>
        <authorList>
            <person name="Shiratori T."/>
            <person name="Suzuki S."/>
            <person name="Kakizawa Y."/>
            <person name="Ishida K."/>
        </authorList>
    </citation>
    <scope>NUCLEOTIDE SEQUENCE [LARGE SCALE GENOMIC DNA]</scope>
    <source>
        <strain evidence="2 3">SRT547</strain>
    </source>
</reference>
<protein>
    <recommendedName>
        <fullName evidence="1">FHA domain-containing protein</fullName>
    </recommendedName>
</protein>
<dbReference type="KEGG" id="uam:UABAM_02685"/>
<evidence type="ECO:0000313" key="3">
    <source>
        <dbReference type="Proteomes" id="UP000326354"/>
    </source>
</evidence>
<organism evidence="2 3">
    <name type="scientific">Uabimicrobium amorphum</name>
    <dbReference type="NCBI Taxonomy" id="2596890"/>
    <lineage>
        <taxon>Bacteria</taxon>
        <taxon>Pseudomonadati</taxon>
        <taxon>Planctomycetota</taxon>
        <taxon>Candidatus Uabimicrobiia</taxon>
        <taxon>Candidatus Uabimicrobiales</taxon>
        <taxon>Candidatus Uabimicrobiaceae</taxon>
        <taxon>Candidatus Uabimicrobium</taxon>
    </lineage>
</organism>
<evidence type="ECO:0000259" key="1">
    <source>
        <dbReference type="PROSITE" id="PS50006"/>
    </source>
</evidence>
<dbReference type="EMBL" id="AP019860">
    <property type="protein sequence ID" value="BBM84326.1"/>
    <property type="molecule type" value="Genomic_DNA"/>
</dbReference>
<dbReference type="Gene3D" id="2.60.200.20">
    <property type="match status" value="2"/>
</dbReference>
<sequence>MTNAYLRFKKENTNHKVMLLPGTKVEFGRDKSNDVKLALYPLEEISFQWATTDISRKHFVIERSSSFNYTIKDDGSTNGTSVDCLAVLNQAKKLCDKQIVDVGGVLDLEIDMRKNNMLLKRIGNTPEEAYFLFGEDFTIGTSPESCIFIEKSVRNQAVISFKDNQYFIKPSEENSNIYVNDKLIEYKQETPLNQEAKISMTNNNVFFEIILEKKNTF</sequence>
<dbReference type="PROSITE" id="PS50006">
    <property type="entry name" value="FHA_DOMAIN"/>
    <property type="match status" value="1"/>
</dbReference>
<dbReference type="RefSeq" id="WP_151968486.1">
    <property type="nucleotide sequence ID" value="NZ_AP019860.1"/>
</dbReference>
<name>A0A5S9IMT8_UABAM</name>
<proteinExistence type="predicted"/>
<feature type="domain" description="FHA" evidence="1">
    <location>
        <begin position="25"/>
        <end position="87"/>
    </location>
</feature>
<keyword evidence="3" id="KW-1185">Reference proteome</keyword>
<dbReference type="AlphaFoldDB" id="A0A5S9IMT8"/>
<dbReference type="Proteomes" id="UP000326354">
    <property type="component" value="Chromosome"/>
</dbReference>
<dbReference type="SUPFAM" id="SSF49879">
    <property type="entry name" value="SMAD/FHA domain"/>
    <property type="match status" value="2"/>
</dbReference>
<dbReference type="Pfam" id="PF00498">
    <property type="entry name" value="FHA"/>
    <property type="match status" value="2"/>
</dbReference>
<dbReference type="SMART" id="SM00240">
    <property type="entry name" value="FHA"/>
    <property type="match status" value="2"/>
</dbReference>
<dbReference type="InterPro" id="IPR000253">
    <property type="entry name" value="FHA_dom"/>
</dbReference>
<accession>A0A5S9IMT8</accession>
<gene>
    <name evidence="2" type="ORF">UABAM_02685</name>
</gene>